<keyword evidence="11 12" id="KW-0472">Membrane</keyword>
<feature type="transmembrane region" description="Helical" evidence="12">
    <location>
        <begin position="100"/>
        <end position="117"/>
    </location>
</feature>
<dbReference type="GO" id="GO:0009055">
    <property type="term" value="F:electron transfer activity"/>
    <property type="evidence" value="ECO:0007669"/>
    <property type="project" value="UniProtKB-UniRule"/>
</dbReference>
<dbReference type="EMBL" id="CP061538">
    <property type="protein sequence ID" value="QNV39166.1"/>
    <property type="molecule type" value="Genomic_DNA"/>
</dbReference>
<reference evidence="13 14" key="1">
    <citation type="submission" date="2020-09" db="EMBL/GenBank/DDBJ databases">
        <title>Investigation of environmental microbe.</title>
        <authorList>
            <person name="Ou Y."/>
            <person name="Kang Q."/>
        </authorList>
    </citation>
    <scope>NUCLEOTIDE SEQUENCE [LARGE SCALE GENOMIC DNA]</scope>
    <source>
        <strain evidence="13 14">KJZ-9</strain>
    </source>
</reference>
<dbReference type="Proteomes" id="UP000516421">
    <property type="component" value="Chromosome"/>
</dbReference>
<dbReference type="GO" id="GO:0019646">
    <property type="term" value="P:aerobic electron transport chain"/>
    <property type="evidence" value="ECO:0007669"/>
    <property type="project" value="InterPro"/>
</dbReference>
<feature type="transmembrane region" description="Helical" evidence="12">
    <location>
        <begin position="129"/>
        <end position="149"/>
    </location>
</feature>
<feature type="transmembrane region" description="Helical" evidence="12">
    <location>
        <begin position="169"/>
        <end position="202"/>
    </location>
</feature>
<feature type="transmembrane region" description="Helical" evidence="12">
    <location>
        <begin position="240"/>
        <end position="258"/>
    </location>
</feature>
<proteinExistence type="inferred from homology"/>
<organism evidence="13 14">
    <name type="scientific">Rothia amarae</name>
    <dbReference type="NCBI Taxonomy" id="169480"/>
    <lineage>
        <taxon>Bacteria</taxon>
        <taxon>Bacillati</taxon>
        <taxon>Actinomycetota</taxon>
        <taxon>Actinomycetes</taxon>
        <taxon>Micrococcales</taxon>
        <taxon>Micrococcaceae</taxon>
        <taxon>Rothia</taxon>
    </lineage>
</organism>
<evidence type="ECO:0000256" key="3">
    <source>
        <dbReference type="ARBA" id="ARBA00022448"/>
    </source>
</evidence>
<evidence type="ECO:0000256" key="8">
    <source>
        <dbReference type="ARBA" id="ARBA00022982"/>
    </source>
</evidence>
<keyword evidence="4 12" id="KW-1003">Cell membrane</keyword>
<dbReference type="AlphaFoldDB" id="A0A7H2BHM0"/>
<dbReference type="PIRSF" id="PIRSF006446">
    <property type="entry name" value="Cyt_quinol_oxidase_1"/>
    <property type="match status" value="1"/>
</dbReference>
<evidence type="ECO:0000256" key="9">
    <source>
        <dbReference type="ARBA" id="ARBA00022989"/>
    </source>
</evidence>
<dbReference type="InterPro" id="IPR002585">
    <property type="entry name" value="Cyt-d_ubiquinol_oxidase_su_1"/>
</dbReference>
<feature type="transmembrane region" description="Helical" evidence="12">
    <location>
        <begin position="16"/>
        <end position="37"/>
    </location>
</feature>
<sequence>MDPLTIARWQFGITTVYHFFMVPLTLGLGPLVAFFHWRYVRTGAERYKRLTKFWGKLFIINFAMGVATGLVQEFQFGMAWSEYSRFVGDVFGAPLALEGLLAFFFESTFIGLWIFGWGKLKPAIHATTITIAVAGSWASAYFILVANSWMQHPVGVEMKEGRPVMTDVWAVLTNSTALVTVPHVLAGALLVGGAFLVGLSWWHLWRRRQLGIDTVVDGKVVIGERSEGARDAEDFHAWRYALRFGAVIAIAGFLGTAFTGHAQAQLMIQQQPMKMAAAEAACEDGTSFSVFSYSIDPSSQSCDHLTTPLEVPGLLSFLAYENFSEPVPGVETLLKQYQDELGTHYPDDPERFGQMAGQEITYTPIFEITYYGFRGMFTFGGMSAVVAIYALWITRKKGMGTVPDSRWLKNFHLIALWFPFIGNTAGWVFTEMGRQPFVVAPNFQEDTSVMLFTAAGVSPEVSGGTILFSLIALGSLYAILAVVEIYLLTRYVRAGIPAAMPELVEQHEDSDENSNNRDVLAFAY</sequence>
<evidence type="ECO:0000256" key="10">
    <source>
        <dbReference type="ARBA" id="ARBA00023004"/>
    </source>
</evidence>
<dbReference type="Pfam" id="PF01654">
    <property type="entry name" value="Cyt_bd_oxida_I"/>
    <property type="match status" value="1"/>
</dbReference>
<evidence type="ECO:0000256" key="12">
    <source>
        <dbReference type="PIRNR" id="PIRNR006446"/>
    </source>
</evidence>
<dbReference type="GO" id="GO:0016682">
    <property type="term" value="F:oxidoreductase activity, acting on diphenols and related substances as donors, oxygen as acceptor"/>
    <property type="evidence" value="ECO:0007669"/>
    <property type="project" value="TreeGrafter"/>
</dbReference>
<evidence type="ECO:0000256" key="2">
    <source>
        <dbReference type="ARBA" id="ARBA00009819"/>
    </source>
</evidence>
<comment type="subcellular location">
    <subcellularLocation>
        <location evidence="1">Cell membrane</location>
        <topology evidence="1">Multi-pass membrane protein</topology>
    </subcellularLocation>
</comment>
<comment type="similarity">
    <text evidence="2 12">Belongs to the cytochrome ubiquinol oxidase subunit 1 family.</text>
</comment>
<dbReference type="KEGG" id="rama:IDM48_07000"/>
<keyword evidence="3 12" id="KW-0813">Transport</keyword>
<evidence type="ECO:0000313" key="13">
    <source>
        <dbReference type="EMBL" id="QNV39166.1"/>
    </source>
</evidence>
<feature type="transmembrane region" description="Helical" evidence="12">
    <location>
        <begin position="371"/>
        <end position="392"/>
    </location>
</feature>
<evidence type="ECO:0000256" key="7">
    <source>
        <dbReference type="ARBA" id="ARBA00022723"/>
    </source>
</evidence>
<dbReference type="PANTHER" id="PTHR30365">
    <property type="entry name" value="CYTOCHROME D UBIQUINOL OXIDASE"/>
    <property type="match status" value="1"/>
</dbReference>
<dbReference type="GO" id="GO:0046872">
    <property type="term" value="F:metal ion binding"/>
    <property type="evidence" value="ECO:0007669"/>
    <property type="project" value="UniProtKB-UniRule"/>
</dbReference>
<feature type="transmembrane region" description="Helical" evidence="12">
    <location>
        <begin position="466"/>
        <end position="488"/>
    </location>
</feature>
<evidence type="ECO:0000256" key="11">
    <source>
        <dbReference type="ARBA" id="ARBA00023136"/>
    </source>
</evidence>
<dbReference type="PANTHER" id="PTHR30365:SF15">
    <property type="entry name" value="CYTOCHROME BD UBIQUINOL OXIDASE SUBUNIT 1"/>
    <property type="match status" value="1"/>
</dbReference>
<keyword evidence="14" id="KW-1185">Reference proteome</keyword>
<keyword evidence="8 12" id="KW-0249">Electron transport</keyword>
<feature type="transmembrane region" description="Helical" evidence="12">
    <location>
        <begin position="58"/>
        <end position="80"/>
    </location>
</feature>
<dbReference type="GO" id="GO:0005886">
    <property type="term" value="C:plasma membrane"/>
    <property type="evidence" value="ECO:0007669"/>
    <property type="project" value="UniProtKB-SubCell"/>
</dbReference>
<keyword evidence="9 12" id="KW-1133">Transmembrane helix</keyword>
<feature type="transmembrane region" description="Helical" evidence="12">
    <location>
        <begin position="413"/>
        <end position="430"/>
    </location>
</feature>
<keyword evidence="6 12" id="KW-0812">Transmembrane</keyword>
<dbReference type="GO" id="GO:0020037">
    <property type="term" value="F:heme binding"/>
    <property type="evidence" value="ECO:0007669"/>
    <property type="project" value="TreeGrafter"/>
</dbReference>
<evidence type="ECO:0000256" key="6">
    <source>
        <dbReference type="ARBA" id="ARBA00022692"/>
    </source>
</evidence>
<keyword evidence="5 12" id="KW-0349">Heme</keyword>
<gene>
    <name evidence="13" type="ORF">IDM48_07000</name>
</gene>
<keyword evidence="7 12" id="KW-0479">Metal-binding</keyword>
<evidence type="ECO:0000256" key="1">
    <source>
        <dbReference type="ARBA" id="ARBA00004651"/>
    </source>
</evidence>
<evidence type="ECO:0000256" key="4">
    <source>
        <dbReference type="ARBA" id="ARBA00022475"/>
    </source>
</evidence>
<evidence type="ECO:0000256" key="5">
    <source>
        <dbReference type="ARBA" id="ARBA00022617"/>
    </source>
</evidence>
<name>A0A7H2BHM0_9MICC</name>
<dbReference type="GO" id="GO:0070069">
    <property type="term" value="C:cytochrome complex"/>
    <property type="evidence" value="ECO:0007669"/>
    <property type="project" value="UniProtKB-UniRule"/>
</dbReference>
<evidence type="ECO:0000313" key="14">
    <source>
        <dbReference type="Proteomes" id="UP000516421"/>
    </source>
</evidence>
<accession>A0A7H2BHM0</accession>
<dbReference type="RefSeq" id="WP_190616675.1">
    <property type="nucleotide sequence ID" value="NZ_CP061538.1"/>
</dbReference>
<keyword evidence="10 12" id="KW-0408">Iron</keyword>
<protein>
    <submittedName>
        <fullName evidence="13">Cytochrome ubiquinol oxidase subunit I</fullName>
    </submittedName>
</protein>